<sequence length="68" mass="7156">MFVTMSCCSARMVAPATRARSACVHQSSRGCCVNKFAAKVGTAMVPRLPTSALPPCSSASWPIKLDPN</sequence>
<protein>
    <submittedName>
        <fullName evidence="1">Uncharacterized protein</fullName>
    </submittedName>
</protein>
<reference evidence="1" key="1">
    <citation type="submission" date="2014-11" db="EMBL/GenBank/DDBJ databases">
        <authorList>
            <person name="Amaro Gonzalez C."/>
        </authorList>
    </citation>
    <scope>NUCLEOTIDE SEQUENCE</scope>
</reference>
<dbReference type="EMBL" id="GBXM01105817">
    <property type="protein sequence ID" value="JAH02760.1"/>
    <property type="molecule type" value="Transcribed_RNA"/>
</dbReference>
<name>A0A0E9PFC2_ANGAN</name>
<dbReference type="AlphaFoldDB" id="A0A0E9PFC2"/>
<proteinExistence type="predicted"/>
<evidence type="ECO:0000313" key="1">
    <source>
        <dbReference type="EMBL" id="JAH02760.1"/>
    </source>
</evidence>
<accession>A0A0E9PFC2</accession>
<organism evidence="1">
    <name type="scientific">Anguilla anguilla</name>
    <name type="common">European freshwater eel</name>
    <name type="synonym">Muraena anguilla</name>
    <dbReference type="NCBI Taxonomy" id="7936"/>
    <lineage>
        <taxon>Eukaryota</taxon>
        <taxon>Metazoa</taxon>
        <taxon>Chordata</taxon>
        <taxon>Craniata</taxon>
        <taxon>Vertebrata</taxon>
        <taxon>Euteleostomi</taxon>
        <taxon>Actinopterygii</taxon>
        <taxon>Neopterygii</taxon>
        <taxon>Teleostei</taxon>
        <taxon>Anguilliformes</taxon>
        <taxon>Anguillidae</taxon>
        <taxon>Anguilla</taxon>
    </lineage>
</organism>
<reference evidence="1" key="2">
    <citation type="journal article" date="2015" name="Fish Shellfish Immunol.">
        <title>Early steps in the European eel (Anguilla anguilla)-Vibrio vulnificus interaction in the gills: Role of the RtxA13 toxin.</title>
        <authorList>
            <person name="Callol A."/>
            <person name="Pajuelo D."/>
            <person name="Ebbesson L."/>
            <person name="Teles M."/>
            <person name="MacKenzie S."/>
            <person name="Amaro C."/>
        </authorList>
    </citation>
    <scope>NUCLEOTIDE SEQUENCE</scope>
</reference>